<dbReference type="NCBIfam" id="TIGR00229">
    <property type="entry name" value="sensory_box"/>
    <property type="match status" value="1"/>
</dbReference>
<evidence type="ECO:0000256" key="2">
    <source>
        <dbReference type="ARBA" id="ARBA00004429"/>
    </source>
</evidence>
<dbReference type="InterPro" id="IPR036890">
    <property type="entry name" value="HATPase_C_sf"/>
</dbReference>
<evidence type="ECO:0000256" key="10">
    <source>
        <dbReference type="ARBA" id="ARBA00022840"/>
    </source>
</evidence>
<dbReference type="CDD" id="cd17546">
    <property type="entry name" value="REC_hyHK_CKI1_RcsC-like"/>
    <property type="match status" value="1"/>
</dbReference>
<evidence type="ECO:0000256" key="5">
    <source>
        <dbReference type="ARBA" id="ARBA00022519"/>
    </source>
</evidence>
<keyword evidence="10" id="KW-0067">ATP-binding</keyword>
<dbReference type="PROSITE" id="PS50110">
    <property type="entry name" value="RESPONSE_REGULATORY"/>
    <property type="match status" value="1"/>
</dbReference>
<keyword evidence="11 16" id="KW-1133">Transmembrane helix</keyword>
<dbReference type="CDD" id="cd00130">
    <property type="entry name" value="PAS"/>
    <property type="match status" value="1"/>
</dbReference>
<dbReference type="PROSITE" id="PS50109">
    <property type="entry name" value="HIS_KIN"/>
    <property type="match status" value="1"/>
</dbReference>
<dbReference type="Pfam" id="PF08448">
    <property type="entry name" value="PAS_4"/>
    <property type="match status" value="1"/>
</dbReference>
<dbReference type="InterPro" id="IPR036641">
    <property type="entry name" value="HPT_dom_sf"/>
</dbReference>
<keyword evidence="10" id="KW-0547">Nucleotide-binding</keyword>
<dbReference type="SUPFAM" id="SSF47226">
    <property type="entry name" value="Histidine-containing phosphotransfer domain, HPT domain"/>
    <property type="match status" value="1"/>
</dbReference>
<evidence type="ECO:0000256" key="6">
    <source>
        <dbReference type="ARBA" id="ARBA00022553"/>
    </source>
</evidence>
<dbReference type="InterPro" id="IPR005467">
    <property type="entry name" value="His_kinase_dom"/>
</dbReference>
<dbReference type="Pfam" id="PF00072">
    <property type="entry name" value="Response_reg"/>
    <property type="match status" value="1"/>
</dbReference>
<evidence type="ECO:0000259" key="19">
    <source>
        <dbReference type="PROSITE" id="PS50113"/>
    </source>
</evidence>
<dbReference type="InterPro" id="IPR003594">
    <property type="entry name" value="HATPase_dom"/>
</dbReference>
<dbReference type="SMART" id="SM00388">
    <property type="entry name" value="HisKA"/>
    <property type="match status" value="1"/>
</dbReference>
<dbReference type="Proteomes" id="UP000198841">
    <property type="component" value="Unassembled WGS sequence"/>
</dbReference>
<proteinExistence type="predicted"/>
<feature type="domain" description="Response regulatory" evidence="18">
    <location>
        <begin position="945"/>
        <end position="1066"/>
    </location>
</feature>
<dbReference type="PANTHER" id="PTHR43047">
    <property type="entry name" value="TWO-COMPONENT HISTIDINE PROTEIN KINASE"/>
    <property type="match status" value="1"/>
</dbReference>
<protein>
    <recommendedName>
        <fullName evidence="3">histidine kinase</fullName>
        <ecNumber evidence="3">2.7.13.3</ecNumber>
    </recommendedName>
</protein>
<comment type="subcellular location">
    <subcellularLocation>
        <location evidence="2">Cell inner membrane</location>
        <topology evidence="2">Multi-pass membrane protein</topology>
    </subcellularLocation>
</comment>
<dbReference type="SUPFAM" id="SSF55874">
    <property type="entry name" value="ATPase domain of HSP90 chaperone/DNA topoisomerase II/histidine kinase"/>
    <property type="match status" value="1"/>
</dbReference>
<evidence type="ECO:0000256" key="4">
    <source>
        <dbReference type="ARBA" id="ARBA00022475"/>
    </source>
</evidence>
<dbReference type="InterPro" id="IPR000014">
    <property type="entry name" value="PAS"/>
</dbReference>
<dbReference type="SUPFAM" id="SSF53850">
    <property type="entry name" value="Periplasmic binding protein-like II"/>
    <property type="match status" value="2"/>
</dbReference>
<comment type="caution">
    <text evidence="21">The sequence shown here is derived from an EMBL/GenBank/DDBJ whole genome shotgun (WGS) entry which is preliminary data.</text>
</comment>
<keyword evidence="12" id="KW-0902">Two-component regulatory system</keyword>
<dbReference type="InterPro" id="IPR035965">
    <property type="entry name" value="PAS-like_dom_sf"/>
</dbReference>
<keyword evidence="5" id="KW-0997">Cell inner membrane</keyword>
<dbReference type="InterPro" id="IPR003661">
    <property type="entry name" value="HisK_dim/P_dom"/>
</dbReference>
<dbReference type="Pfam" id="PF00512">
    <property type="entry name" value="HisKA"/>
    <property type="match status" value="1"/>
</dbReference>
<dbReference type="SMART" id="SM00448">
    <property type="entry name" value="REC"/>
    <property type="match status" value="1"/>
</dbReference>
<name>A0A1I3Q8R8_9GAMM</name>
<evidence type="ECO:0000256" key="8">
    <source>
        <dbReference type="ARBA" id="ARBA00022692"/>
    </source>
</evidence>
<evidence type="ECO:0000256" key="7">
    <source>
        <dbReference type="ARBA" id="ARBA00022679"/>
    </source>
</evidence>
<evidence type="ECO:0000256" key="11">
    <source>
        <dbReference type="ARBA" id="ARBA00022989"/>
    </source>
</evidence>
<keyword evidence="8 16" id="KW-0812">Transmembrane</keyword>
<evidence type="ECO:0000256" key="9">
    <source>
        <dbReference type="ARBA" id="ARBA00022777"/>
    </source>
</evidence>
<comment type="catalytic activity">
    <reaction evidence="1">
        <text>ATP + protein L-histidine = ADP + protein N-phospho-L-histidine.</text>
        <dbReference type="EC" id="2.7.13.3"/>
    </reaction>
</comment>
<keyword evidence="4" id="KW-1003">Cell membrane</keyword>
<dbReference type="InterPro" id="IPR036097">
    <property type="entry name" value="HisK_dim/P_sf"/>
</dbReference>
<evidence type="ECO:0000256" key="1">
    <source>
        <dbReference type="ARBA" id="ARBA00000085"/>
    </source>
</evidence>
<evidence type="ECO:0000256" key="3">
    <source>
        <dbReference type="ARBA" id="ARBA00012438"/>
    </source>
</evidence>
<accession>A0A1I3Q8R8</accession>
<evidence type="ECO:0000259" key="20">
    <source>
        <dbReference type="PROSITE" id="PS50894"/>
    </source>
</evidence>
<evidence type="ECO:0000256" key="13">
    <source>
        <dbReference type="ARBA" id="ARBA00023136"/>
    </source>
</evidence>
<dbReference type="SMART" id="SM00387">
    <property type="entry name" value="HATPase_c"/>
    <property type="match status" value="1"/>
</dbReference>
<dbReference type="CDD" id="cd00088">
    <property type="entry name" value="HPT"/>
    <property type="match status" value="1"/>
</dbReference>
<dbReference type="Gene3D" id="3.30.450.20">
    <property type="entry name" value="PAS domain"/>
    <property type="match status" value="1"/>
</dbReference>
<dbReference type="SMART" id="SM00062">
    <property type="entry name" value="PBPb"/>
    <property type="match status" value="2"/>
</dbReference>
<dbReference type="Gene3D" id="1.20.120.160">
    <property type="entry name" value="HPT domain"/>
    <property type="match status" value="1"/>
</dbReference>
<feature type="modified residue" description="4-aspartylphosphate" evidence="15">
    <location>
        <position position="996"/>
    </location>
</feature>
<keyword evidence="9 21" id="KW-0418">Kinase</keyword>
<evidence type="ECO:0000256" key="14">
    <source>
        <dbReference type="PROSITE-ProRule" id="PRU00110"/>
    </source>
</evidence>
<dbReference type="SUPFAM" id="SSF55785">
    <property type="entry name" value="PYP-like sensor domain (PAS domain)"/>
    <property type="match status" value="1"/>
</dbReference>
<evidence type="ECO:0000256" key="15">
    <source>
        <dbReference type="PROSITE-ProRule" id="PRU00169"/>
    </source>
</evidence>
<organism evidence="21 22">
    <name type="scientific">Candidatus Pantoea symbiotica</name>
    <dbReference type="NCBI Taxonomy" id="1884370"/>
    <lineage>
        <taxon>Bacteria</taxon>
        <taxon>Pseudomonadati</taxon>
        <taxon>Pseudomonadota</taxon>
        <taxon>Gammaproteobacteria</taxon>
        <taxon>Enterobacterales</taxon>
        <taxon>Erwiniaceae</taxon>
        <taxon>Pantoea</taxon>
    </lineage>
</organism>
<dbReference type="InterPro" id="IPR000700">
    <property type="entry name" value="PAS-assoc_C"/>
</dbReference>
<dbReference type="Gene3D" id="3.30.565.10">
    <property type="entry name" value="Histidine kinase-like ATPase, C-terminal domain"/>
    <property type="match status" value="1"/>
</dbReference>
<dbReference type="SUPFAM" id="SSF52172">
    <property type="entry name" value="CheY-like"/>
    <property type="match status" value="1"/>
</dbReference>
<evidence type="ECO:0000313" key="22">
    <source>
        <dbReference type="Proteomes" id="UP000198841"/>
    </source>
</evidence>
<sequence length="1182" mass="131505">MRAWIQILLVVFIIFSSFSRADSTGLTLQPRIQVNAPQVKFQDDTQRWLNAHKVVRVGVWGPSHPPIGEGMVRGIYQGIAADYLAILQDSLQITFELHHYQNSTEARAALAHHDIQMLAMWNPERWPSHTTRASLPWLLDNPVLLKRKQEENTSASLSHFSLGAMSDDILAVPLKKAYPGSILRSFPELDQAINAVAYSQINALWINRTSASYLLHSRQIAGLEMVPDTTLTNLNLSFGIDSSESQLLDAINTALQQIPLASRLRIGSGWGLDSGAIMMQNPLGMTVEEEQWLKGKKRIEVLLHSQRPPISFVSPNGAPEGLMIDVLNRLTREYGLNFSLLSYQNSSERDALINTHPDALVLNDWVQGEVAPADFFTPVLSSAMVVIMQRDVPLPENFYQLKGERMAIVGDNPLISTLETWYPTLRLSKSENLYQALDLLKNRSVRGVVAPQFVAQYMLSLAPYSGLRIAATVPTASTELGFKAQAQGEIPLQIVDKALRGLTPDQLISLSIPWRQAEPEGIDRFSNKNLLSFLILAILFITTLVASIFWIKSLRRALQTGEQAQKDLSDQLNFTQTLIDNAPVALYARDLEGKLLRFNQGWAETVKRDGAMYTGKTLEQIDNVNQDALQRLESQYQHALETGESQQWSGPFTVDGQLHYLSGWTVPWRDRNGKICGLIGGWLDITEQQAMIERIRQTKAALRQANASKAAFMQSMGHEVRTPLNAIIGLLEMEIQQQQSAGNSSENLPLIWESACNLLSLIGDVFDVFRADDQQLQGMVRSVNLPQLIHSTVALYRLQADEKHVHIEVDTALKTDHFDTDSLLIIRVFSSLLRNAIKHSTGKTITVALFQGRSEPGETRVPLVLEVSNEGELLDPSQPDAETTAPVWSETGIPLSVCQQLATQHGGEIALESDENGTVVSFYFQAPPSSLTAAPISTPATEGINILIVDDYPPGRRALQQQLESWGHAVFIAEDGAQGLNKWRNQHPTFDLIITDCTMPVMDGFAMTEAIRAEELRNEQPPVPIFGLTALTSFEATARCLSVGMSECLVKPLSPQALHTILQRHFPHLSLTQPENEQAPLHSSLKEEMVKLHQQDAESLKMNLLQENRDEVSRLAHRISGSASLLRDVPFIEKCKQLENACDTGMCWETINDYAQQLFACMSQINAELLEEIAVDNHSSAS</sequence>
<feature type="domain" description="PAC" evidence="19">
    <location>
        <begin position="641"/>
        <end position="697"/>
    </location>
</feature>
<feature type="modified residue" description="Phosphohistidine" evidence="14">
    <location>
        <position position="1117"/>
    </location>
</feature>
<keyword evidence="22" id="KW-1185">Reference proteome</keyword>
<dbReference type="InterPro" id="IPR011006">
    <property type="entry name" value="CheY-like_superfamily"/>
</dbReference>
<evidence type="ECO:0000256" key="12">
    <source>
        <dbReference type="ARBA" id="ARBA00023012"/>
    </source>
</evidence>
<dbReference type="EMBL" id="FOSD01000001">
    <property type="protein sequence ID" value="SFJ30513.1"/>
    <property type="molecule type" value="Genomic_DNA"/>
</dbReference>
<gene>
    <name evidence="21" type="ORF">SAMN05518863_10162</name>
</gene>
<feature type="transmembrane region" description="Helical" evidence="16">
    <location>
        <begin position="530"/>
        <end position="551"/>
    </location>
</feature>
<dbReference type="Pfam" id="PF02518">
    <property type="entry name" value="HATPase_c"/>
    <property type="match status" value="1"/>
</dbReference>
<evidence type="ECO:0000256" key="16">
    <source>
        <dbReference type="SAM" id="Phobius"/>
    </source>
</evidence>
<dbReference type="EC" id="2.7.13.3" evidence="3"/>
<dbReference type="InterPro" id="IPR008207">
    <property type="entry name" value="Sig_transdc_His_kin_Hpt_dom"/>
</dbReference>
<evidence type="ECO:0000259" key="17">
    <source>
        <dbReference type="PROSITE" id="PS50109"/>
    </source>
</evidence>
<keyword evidence="13 16" id="KW-0472">Membrane</keyword>
<dbReference type="Gene3D" id="3.40.50.2300">
    <property type="match status" value="1"/>
</dbReference>
<dbReference type="Gene3D" id="1.10.287.130">
    <property type="match status" value="1"/>
</dbReference>
<dbReference type="PROSITE" id="PS50894">
    <property type="entry name" value="HPT"/>
    <property type="match status" value="1"/>
</dbReference>
<feature type="domain" description="Histidine kinase" evidence="17">
    <location>
        <begin position="715"/>
        <end position="928"/>
    </location>
</feature>
<keyword evidence="6 15" id="KW-0597">Phosphoprotein</keyword>
<evidence type="ECO:0000313" key="21">
    <source>
        <dbReference type="EMBL" id="SFJ30513.1"/>
    </source>
</evidence>
<evidence type="ECO:0000259" key="18">
    <source>
        <dbReference type="PROSITE" id="PS50110"/>
    </source>
</evidence>
<dbReference type="PROSITE" id="PS50113">
    <property type="entry name" value="PAC"/>
    <property type="match status" value="1"/>
</dbReference>
<feature type="domain" description="HPt" evidence="20">
    <location>
        <begin position="1078"/>
        <end position="1172"/>
    </location>
</feature>
<dbReference type="InterPro" id="IPR001638">
    <property type="entry name" value="Solute-binding_3/MltF_N"/>
</dbReference>
<keyword evidence="7" id="KW-0808">Transferase</keyword>
<dbReference type="InterPro" id="IPR013656">
    <property type="entry name" value="PAS_4"/>
</dbReference>
<reference evidence="21 22" key="1">
    <citation type="submission" date="2016-10" db="EMBL/GenBank/DDBJ databases">
        <authorList>
            <person name="Varghese N."/>
            <person name="Submissions S."/>
        </authorList>
    </citation>
    <scope>NUCLEOTIDE SEQUENCE [LARGE SCALE GENOMIC DNA]</scope>
    <source>
        <strain evidence="21 22">YR512</strain>
    </source>
</reference>
<dbReference type="SUPFAM" id="SSF47384">
    <property type="entry name" value="Homodimeric domain of signal transducing histidine kinase"/>
    <property type="match status" value="1"/>
</dbReference>
<dbReference type="Gene3D" id="3.40.190.10">
    <property type="entry name" value="Periplasmic binding protein-like II"/>
    <property type="match status" value="4"/>
</dbReference>
<dbReference type="GO" id="GO:0016301">
    <property type="term" value="F:kinase activity"/>
    <property type="evidence" value="ECO:0007669"/>
    <property type="project" value="UniProtKB-KW"/>
</dbReference>
<dbReference type="InterPro" id="IPR001789">
    <property type="entry name" value="Sig_transdc_resp-reg_receiver"/>
</dbReference>
<dbReference type="CDD" id="cd00082">
    <property type="entry name" value="HisKA"/>
    <property type="match status" value="1"/>
</dbReference>